<evidence type="ECO:0000256" key="1">
    <source>
        <dbReference type="SAM" id="Phobius"/>
    </source>
</evidence>
<gene>
    <name evidence="2" type="ORF">SAMN04488128_1011134</name>
</gene>
<dbReference type="EMBL" id="FUWZ01000001">
    <property type="protein sequence ID" value="SJZ67069.1"/>
    <property type="molecule type" value="Genomic_DNA"/>
</dbReference>
<dbReference type="AlphaFoldDB" id="A0A1T4MJ55"/>
<sequence>MACTWFPVPDILIQVFTHTGFPIHRGAYICCAAGSLLPQRNTILFITFVVILFTLIVQGLTLPTLLTKLNPQHADHDNERELNALLTERSIQFLDGYSGSDGVHVKMKEKLTRTYAQLQKENALTAESDRQQSAWLKDYLEMELKVIADQRTALIRLHKEGKFFLEAIRLKETELDFWISTVYHELSRL</sequence>
<keyword evidence="1" id="KW-0812">Transmembrane</keyword>
<proteinExistence type="predicted"/>
<name>A0A1T4MJ55_9BACT</name>
<feature type="transmembrane region" description="Helical" evidence="1">
    <location>
        <begin position="43"/>
        <end position="66"/>
    </location>
</feature>
<accession>A0A1T4MJ55</accession>
<keyword evidence="1" id="KW-1133">Transmembrane helix</keyword>
<organism evidence="2 3">
    <name type="scientific">Chitinophaga eiseniae</name>
    <dbReference type="NCBI Taxonomy" id="634771"/>
    <lineage>
        <taxon>Bacteria</taxon>
        <taxon>Pseudomonadati</taxon>
        <taxon>Bacteroidota</taxon>
        <taxon>Chitinophagia</taxon>
        <taxon>Chitinophagales</taxon>
        <taxon>Chitinophagaceae</taxon>
        <taxon>Chitinophaga</taxon>
    </lineage>
</organism>
<reference evidence="3" key="1">
    <citation type="submission" date="2017-02" db="EMBL/GenBank/DDBJ databases">
        <authorList>
            <person name="Varghese N."/>
            <person name="Submissions S."/>
        </authorList>
    </citation>
    <scope>NUCLEOTIDE SEQUENCE [LARGE SCALE GENOMIC DNA]</scope>
    <source>
        <strain evidence="3">DSM 22224</strain>
    </source>
</reference>
<evidence type="ECO:0000313" key="2">
    <source>
        <dbReference type="EMBL" id="SJZ67069.1"/>
    </source>
</evidence>
<dbReference type="STRING" id="634771.SAMN04488128_1011134"/>
<evidence type="ECO:0000313" key="3">
    <source>
        <dbReference type="Proteomes" id="UP000190367"/>
    </source>
</evidence>
<keyword evidence="3" id="KW-1185">Reference proteome</keyword>
<dbReference type="Proteomes" id="UP000190367">
    <property type="component" value="Unassembled WGS sequence"/>
</dbReference>
<keyword evidence="1" id="KW-0472">Membrane</keyword>
<protein>
    <submittedName>
        <fullName evidence="2">Monovalent cation:H+ antiporter, CPA1 family</fullName>
    </submittedName>
</protein>